<name>A0ABU0RAF7_9MICO</name>
<evidence type="ECO:0000313" key="6">
    <source>
        <dbReference type="Proteomes" id="UP001239083"/>
    </source>
</evidence>
<protein>
    <submittedName>
        <fullName evidence="5">Glycogen debranching enzyme</fullName>
    </submittedName>
</protein>
<comment type="caution">
    <text evidence="5">The sequence shown here is derived from an EMBL/GenBank/DDBJ whole genome shotgun (WGS) entry which is preliminary data.</text>
</comment>
<dbReference type="InterPro" id="IPR054491">
    <property type="entry name" value="MGH1-like_GH"/>
</dbReference>
<sequence length="582" mass="63301">MPTLEFPIDEVPFSMRGSWLSVSRVVGLHRSADLIHLVSHQTGMHPVLSFQPLAGGAPVETTEFAAPERVRWVGGAGEFSAAFADVDTVRVRGAGLGLRLADASGGLTPFTGTFLFIAPQDGAAVLTSYETGRRYRITPLVGDFSVIGSERLGAGERAIEVGGDGGEWEIAIEEVASEPAPSRPRSSFDEVVAARAAEFAAFADGVAPWRAEHPGATLAAYVLWSATVRPLGFVTRETVLMSKHWMDKVWSWDHCFNALALASSHPELAIDQFLVVFDHQAATGALPDSITHSEVLYNFVKPPIHGWMWSQLRRRLPGAVPSDVLLEVYRRLAAWTCYWLDHRRAPGATLPYYEHGNDSGWDNSTVFDLDRVVESPDLAAFLVLQLDELARLADEVAPDAAEGWRREGELLLGALTDELWQGERFVARSVAGRRVGSTSSLITALPLIASHRLPDDVTERLAEQVMAHLTEFGPATELPSSPRYEADGYWRGPIWAPSTFIVEAGLRAAGHHDVADDVSERFRRLCERSGFAENFDALTGAGLRDRAYTWTASAYLLLAGQASERSTAMATAELASDLAGGA</sequence>
<keyword evidence="2" id="KW-0378">Hydrolase</keyword>
<gene>
    <name evidence="5" type="ORF">QFZ26_002619</name>
</gene>
<dbReference type="InterPro" id="IPR008928">
    <property type="entry name" value="6-hairpin_glycosidase_sf"/>
</dbReference>
<dbReference type="RefSeq" id="WP_307042818.1">
    <property type="nucleotide sequence ID" value="NZ_JAUSYY010000001.1"/>
</dbReference>
<dbReference type="PANTHER" id="PTHR10412:SF11">
    <property type="entry name" value="MANNOSYL-OLIGOSACCHARIDE GLUCOSIDASE"/>
    <property type="match status" value="1"/>
</dbReference>
<dbReference type="Gene3D" id="1.50.10.10">
    <property type="match status" value="1"/>
</dbReference>
<keyword evidence="6" id="KW-1185">Reference proteome</keyword>
<evidence type="ECO:0000259" key="4">
    <source>
        <dbReference type="Pfam" id="PF22422"/>
    </source>
</evidence>
<evidence type="ECO:0000256" key="2">
    <source>
        <dbReference type="ARBA" id="ARBA00022801"/>
    </source>
</evidence>
<feature type="domain" description="Mannosylglycerate hydrolase MGH1-like glycoside hydrolase" evidence="4">
    <location>
        <begin position="248"/>
        <end position="551"/>
    </location>
</feature>
<evidence type="ECO:0000256" key="1">
    <source>
        <dbReference type="ARBA" id="ARBA00010833"/>
    </source>
</evidence>
<dbReference type="PANTHER" id="PTHR10412">
    <property type="entry name" value="MANNOSYL-OLIGOSACCHARIDE GLUCOSIDASE"/>
    <property type="match status" value="1"/>
</dbReference>
<proteinExistence type="inferred from homology"/>
<organism evidence="5 6">
    <name type="scientific">Agromyces ramosus</name>
    <dbReference type="NCBI Taxonomy" id="33879"/>
    <lineage>
        <taxon>Bacteria</taxon>
        <taxon>Bacillati</taxon>
        <taxon>Actinomycetota</taxon>
        <taxon>Actinomycetes</taxon>
        <taxon>Micrococcales</taxon>
        <taxon>Microbacteriaceae</taxon>
        <taxon>Agromyces</taxon>
    </lineage>
</organism>
<dbReference type="SUPFAM" id="SSF48208">
    <property type="entry name" value="Six-hairpin glycosidases"/>
    <property type="match status" value="1"/>
</dbReference>
<reference evidence="5 6" key="1">
    <citation type="submission" date="2023-07" db="EMBL/GenBank/DDBJ databases">
        <title>Comparative genomics of wheat-associated soil bacteria to identify genetic determinants of phenazine resistance.</title>
        <authorList>
            <person name="Mouncey N."/>
        </authorList>
    </citation>
    <scope>NUCLEOTIDE SEQUENCE [LARGE SCALE GENOMIC DNA]</scope>
    <source>
        <strain evidence="5 6">V3I3</strain>
    </source>
</reference>
<comment type="similarity">
    <text evidence="1">Belongs to the glycosyl hydrolase 63 family.</text>
</comment>
<evidence type="ECO:0000313" key="5">
    <source>
        <dbReference type="EMBL" id="MDQ0895064.1"/>
    </source>
</evidence>
<dbReference type="Pfam" id="PF22422">
    <property type="entry name" value="MGH1-like_GH"/>
    <property type="match status" value="1"/>
</dbReference>
<dbReference type="EMBL" id="JAUSYY010000001">
    <property type="protein sequence ID" value="MDQ0895064.1"/>
    <property type="molecule type" value="Genomic_DNA"/>
</dbReference>
<keyword evidence="3" id="KW-0326">Glycosidase</keyword>
<dbReference type="Proteomes" id="UP001239083">
    <property type="component" value="Unassembled WGS sequence"/>
</dbReference>
<evidence type="ECO:0000256" key="3">
    <source>
        <dbReference type="ARBA" id="ARBA00023295"/>
    </source>
</evidence>
<dbReference type="InterPro" id="IPR004888">
    <property type="entry name" value="Glycoside_hydrolase_63"/>
</dbReference>
<dbReference type="InterPro" id="IPR012341">
    <property type="entry name" value="6hp_glycosidase-like_sf"/>
</dbReference>
<accession>A0ABU0RAF7</accession>